<keyword evidence="5" id="KW-1185">Reference proteome</keyword>
<accession>A0ABV7T9M9</accession>
<dbReference type="SUPFAM" id="SSF53850">
    <property type="entry name" value="Periplasmic binding protein-like II"/>
    <property type="match status" value="1"/>
</dbReference>
<dbReference type="Proteomes" id="UP001595629">
    <property type="component" value="Unassembled WGS sequence"/>
</dbReference>
<comment type="subcellular location">
    <subcellularLocation>
        <location evidence="1">Periplasm</location>
    </subcellularLocation>
</comment>
<name>A0ABV7T9M9_9RHOB</name>
<keyword evidence="3" id="KW-0574">Periplasm</keyword>
<dbReference type="PANTHER" id="PTHR33376:SF15">
    <property type="entry name" value="BLL6794 PROTEIN"/>
    <property type="match status" value="1"/>
</dbReference>
<comment type="caution">
    <text evidence="4">The sequence shown here is derived from an EMBL/GenBank/DDBJ whole genome shotgun (WGS) entry which is preliminary data.</text>
</comment>
<dbReference type="NCBIfam" id="NF037995">
    <property type="entry name" value="TRAP_S1"/>
    <property type="match status" value="1"/>
</dbReference>
<dbReference type="CDD" id="cd13666">
    <property type="entry name" value="PBP2_TRAP_DctP_like_1"/>
    <property type="match status" value="1"/>
</dbReference>
<dbReference type="InterPro" id="IPR018389">
    <property type="entry name" value="DctP_fam"/>
</dbReference>
<evidence type="ECO:0000256" key="2">
    <source>
        <dbReference type="ARBA" id="ARBA00022729"/>
    </source>
</evidence>
<keyword evidence="2" id="KW-0732">Signal</keyword>
<dbReference type="PANTHER" id="PTHR33376">
    <property type="match status" value="1"/>
</dbReference>
<evidence type="ECO:0000313" key="5">
    <source>
        <dbReference type="Proteomes" id="UP001595629"/>
    </source>
</evidence>
<sequence>MKHILSGLLTPAIVAAGLVTASLPSGAEAQMRELRFAEFGPNRGTRAAALEWLDEQLRDRSGGELGLNITWGGALLGAKTAAQGLSDGVADMASIVPVYAPGQLVAYEVTDTIQFGDEWVGMMATYDFMTTNEAALAEQEKANIKYFANYTTGPTQLLTAKEPVTTGADLDGKTFRATGAFVPALESQGASTVSVSQPKVYEAISNGSVDGSTTYYYVVKAYKQYEVADYITELNMGQVLAFGIGMNMNTYKSLTPEQQALVNELGREFTEYVAEKMYNSRTDVKAELEAGIDGHKIEVVQPDPALRETLVQIANDDVANWKEKASAKGLDGEAVYGAFKAMVDKYTAERDANGYPWDSKS</sequence>
<dbReference type="Gene3D" id="3.40.190.170">
    <property type="entry name" value="Bacterial extracellular solute-binding protein, family 7"/>
    <property type="match status" value="1"/>
</dbReference>
<dbReference type="Pfam" id="PF03480">
    <property type="entry name" value="DctP"/>
    <property type="match status" value="1"/>
</dbReference>
<organism evidence="4 5">
    <name type="scientific">Lutimaribacter marinistellae</name>
    <dbReference type="NCBI Taxonomy" id="1820329"/>
    <lineage>
        <taxon>Bacteria</taxon>
        <taxon>Pseudomonadati</taxon>
        <taxon>Pseudomonadota</taxon>
        <taxon>Alphaproteobacteria</taxon>
        <taxon>Rhodobacterales</taxon>
        <taxon>Roseobacteraceae</taxon>
        <taxon>Lutimaribacter</taxon>
    </lineage>
</organism>
<reference evidence="5" key="1">
    <citation type="journal article" date="2019" name="Int. J. Syst. Evol. Microbiol.">
        <title>The Global Catalogue of Microorganisms (GCM) 10K type strain sequencing project: providing services to taxonomists for standard genome sequencing and annotation.</title>
        <authorList>
            <consortium name="The Broad Institute Genomics Platform"/>
            <consortium name="The Broad Institute Genome Sequencing Center for Infectious Disease"/>
            <person name="Wu L."/>
            <person name="Ma J."/>
        </authorList>
    </citation>
    <scope>NUCLEOTIDE SEQUENCE [LARGE SCALE GENOMIC DNA]</scope>
    <source>
        <strain evidence="5">KCTC 42911</strain>
    </source>
</reference>
<protein>
    <submittedName>
        <fullName evidence="4">C4-dicarboxylate TRAP transporter substrate-binding protein</fullName>
    </submittedName>
</protein>
<evidence type="ECO:0000256" key="1">
    <source>
        <dbReference type="ARBA" id="ARBA00004418"/>
    </source>
</evidence>
<evidence type="ECO:0000256" key="3">
    <source>
        <dbReference type="ARBA" id="ARBA00022764"/>
    </source>
</evidence>
<dbReference type="RefSeq" id="WP_386733326.1">
    <property type="nucleotide sequence ID" value="NZ_JBHRXI010000001.1"/>
</dbReference>
<dbReference type="EMBL" id="JBHRXI010000001">
    <property type="protein sequence ID" value="MFC3612134.1"/>
    <property type="molecule type" value="Genomic_DNA"/>
</dbReference>
<gene>
    <name evidence="4" type="ORF">ACFORG_00055</name>
</gene>
<evidence type="ECO:0000313" key="4">
    <source>
        <dbReference type="EMBL" id="MFC3612134.1"/>
    </source>
</evidence>
<dbReference type="InterPro" id="IPR038404">
    <property type="entry name" value="TRAP_DctP_sf"/>
</dbReference>
<proteinExistence type="predicted"/>